<keyword evidence="2 3" id="KW-0175">Coiled coil</keyword>
<dbReference type="Proteomes" id="UP000231702">
    <property type="component" value="Unassembled WGS sequence"/>
</dbReference>
<reference evidence="4 5" key="1">
    <citation type="journal article" date="2018" name="Int. J. Syst. Evol. Microbiol.">
        <title>Pseudooceanicola lipolyticus sp. nov., a marine alphaproteobacterium, reclassification of Oceanicola flagellatus as Pseudooceanicola flagellatus comb. nov. and emended description of the genus Pseudooceanicola.</title>
        <authorList>
            <person name="Huang M.-M."/>
            <person name="Guo L.-L."/>
            <person name="Wu Y.-H."/>
            <person name="Lai Q.-L."/>
            <person name="Shao Z.-Z."/>
            <person name="Wang C.-S."/>
            <person name="Wu M."/>
            <person name="Xu X.-W."/>
        </authorList>
    </citation>
    <scope>NUCLEOTIDE SEQUENCE [LARGE SCALE GENOMIC DNA]</scope>
    <source>
        <strain evidence="4 5">Ar-45</strain>
    </source>
</reference>
<sequence>MNMTAPLTMPLFERALRRHLAVLPGLKGVQAFLGEAGDWTEAARLGDLPMQVHRRVLAGFDPDAGGSVEAMGEGQDGWLATYMVGGPGLDLVLILRLAGISPGDLQTTLNAIEARTGWLLVAALKDREEAGESRALGGAVGAQVLIEAARARNRRLLADQWIARLEGSFQPALTGVCWLRADTPTLAAISGGGGIERPSDARQAMEGLAALALRHRTPMLTAPAETLAPEGLTEDPGREDPLTARLLDEAQVLVERLGGARGLILPVWQGDKAGAVVILIFAEGEGQGLRAEGAETLSGLLGEALTIQARAHPAPLRRLGNFITGLVVGLFGKTAWKLKLALLLLAAAATAAAFIPTEVAPSFTARVEARERQVVSAPFDGFLARAPYQLGDRVEPGALLVSMEDADLRLRLNQIRARLAEIDSEAATARAQRDTAQVRLLEAQRQQSEVDLGLTERQLELASFTAPSEAVVVGGDAWRRVGDRVRLGEPLMELATSGAFRVLAFVDEDWISDLPVGTPGTMLLTAYPDQPLEVTLAAMGGRPEMREGVNSFPVWLDFTEATPDANLLDGMRGVARLELGETSALKAWTRGAARWFRRTLWRWS</sequence>
<accession>A0ABX4MPI8</accession>
<dbReference type="SUPFAM" id="SSF111369">
    <property type="entry name" value="HlyD-like secretion proteins"/>
    <property type="match status" value="1"/>
</dbReference>
<name>A0ABX4MPI8_9RHOB</name>
<gene>
    <name evidence="4" type="ORF">CVM39_06960</name>
</gene>
<dbReference type="PANTHER" id="PTHR32347">
    <property type="entry name" value="EFFLUX SYSTEM COMPONENT YKNX-RELATED"/>
    <property type="match status" value="1"/>
</dbReference>
<feature type="coiled-coil region" evidence="3">
    <location>
        <begin position="412"/>
        <end position="446"/>
    </location>
</feature>
<proteinExistence type="predicted"/>
<evidence type="ECO:0000256" key="3">
    <source>
        <dbReference type="SAM" id="Coils"/>
    </source>
</evidence>
<dbReference type="Gene3D" id="2.40.50.100">
    <property type="match status" value="1"/>
</dbReference>
<keyword evidence="5" id="KW-1185">Reference proteome</keyword>
<evidence type="ECO:0000313" key="4">
    <source>
        <dbReference type="EMBL" id="PJE29640.1"/>
    </source>
</evidence>
<protein>
    <submittedName>
        <fullName evidence="4">Diguanylate cyclase</fullName>
    </submittedName>
</protein>
<dbReference type="Gene3D" id="1.10.287.470">
    <property type="entry name" value="Helix hairpin bin"/>
    <property type="match status" value="1"/>
</dbReference>
<organism evidence="4 5">
    <name type="scientific">Pseudooceanicola antarcticus</name>
    <dbReference type="NCBI Taxonomy" id="1247613"/>
    <lineage>
        <taxon>Bacteria</taxon>
        <taxon>Pseudomonadati</taxon>
        <taxon>Pseudomonadota</taxon>
        <taxon>Alphaproteobacteria</taxon>
        <taxon>Rhodobacterales</taxon>
        <taxon>Paracoccaceae</taxon>
        <taxon>Pseudooceanicola</taxon>
    </lineage>
</organism>
<evidence type="ECO:0000256" key="2">
    <source>
        <dbReference type="ARBA" id="ARBA00023054"/>
    </source>
</evidence>
<dbReference type="PANTHER" id="PTHR32347:SF23">
    <property type="entry name" value="BLL5650 PROTEIN"/>
    <property type="match status" value="1"/>
</dbReference>
<dbReference type="Gene3D" id="2.40.30.170">
    <property type="match status" value="1"/>
</dbReference>
<dbReference type="EMBL" id="PGTD01000015">
    <property type="protein sequence ID" value="PJE29640.1"/>
    <property type="molecule type" value="Genomic_DNA"/>
</dbReference>
<evidence type="ECO:0000313" key="5">
    <source>
        <dbReference type="Proteomes" id="UP000231702"/>
    </source>
</evidence>
<dbReference type="InterPro" id="IPR050465">
    <property type="entry name" value="UPF0194_transport"/>
</dbReference>
<comment type="caution">
    <text evidence="4">The sequence shown here is derived from an EMBL/GenBank/DDBJ whole genome shotgun (WGS) entry which is preliminary data.</text>
</comment>
<evidence type="ECO:0000256" key="1">
    <source>
        <dbReference type="ARBA" id="ARBA00004196"/>
    </source>
</evidence>
<comment type="subcellular location">
    <subcellularLocation>
        <location evidence="1">Cell envelope</location>
    </subcellularLocation>
</comment>